<dbReference type="CDD" id="cd06261">
    <property type="entry name" value="TM_PBP2"/>
    <property type="match status" value="1"/>
</dbReference>
<dbReference type="STRING" id="388357.GCA_001580365_01697"/>
<evidence type="ECO:0000256" key="4">
    <source>
        <dbReference type="ARBA" id="ARBA00022692"/>
    </source>
</evidence>
<evidence type="ECO:0000256" key="7">
    <source>
        <dbReference type="RuleBase" id="RU363032"/>
    </source>
</evidence>
<organism evidence="9 10">
    <name type="scientific">Kocuria turfanensis</name>
    <dbReference type="NCBI Taxonomy" id="388357"/>
    <lineage>
        <taxon>Bacteria</taxon>
        <taxon>Bacillati</taxon>
        <taxon>Actinomycetota</taxon>
        <taxon>Actinomycetes</taxon>
        <taxon>Micrococcales</taxon>
        <taxon>Micrococcaceae</taxon>
        <taxon>Kocuria</taxon>
    </lineage>
</organism>
<feature type="transmembrane region" description="Helical" evidence="7">
    <location>
        <begin position="99"/>
        <end position="127"/>
    </location>
</feature>
<feature type="transmembrane region" description="Helical" evidence="7">
    <location>
        <begin position="139"/>
        <end position="164"/>
    </location>
</feature>
<comment type="subcellular location">
    <subcellularLocation>
        <location evidence="1 7">Cell membrane</location>
        <topology evidence="1 7">Multi-pass membrane protein</topology>
    </subcellularLocation>
</comment>
<keyword evidence="5 7" id="KW-1133">Transmembrane helix</keyword>
<dbReference type="EMBL" id="BJZS01000016">
    <property type="protein sequence ID" value="GEO94431.1"/>
    <property type="molecule type" value="Genomic_DNA"/>
</dbReference>
<dbReference type="InterPro" id="IPR035906">
    <property type="entry name" value="MetI-like_sf"/>
</dbReference>
<keyword evidence="3" id="KW-1003">Cell membrane</keyword>
<keyword evidence="4 7" id="KW-0812">Transmembrane</keyword>
<evidence type="ECO:0000313" key="10">
    <source>
        <dbReference type="Proteomes" id="UP000321103"/>
    </source>
</evidence>
<evidence type="ECO:0000256" key="5">
    <source>
        <dbReference type="ARBA" id="ARBA00022989"/>
    </source>
</evidence>
<feature type="transmembrane region" description="Helical" evidence="7">
    <location>
        <begin position="232"/>
        <end position="260"/>
    </location>
</feature>
<feature type="transmembrane region" description="Helical" evidence="7">
    <location>
        <begin position="280"/>
        <end position="304"/>
    </location>
</feature>
<dbReference type="SUPFAM" id="SSF161098">
    <property type="entry name" value="MetI-like"/>
    <property type="match status" value="1"/>
</dbReference>
<dbReference type="Gene3D" id="1.10.3720.10">
    <property type="entry name" value="MetI-like"/>
    <property type="match status" value="1"/>
</dbReference>
<evidence type="ECO:0000256" key="2">
    <source>
        <dbReference type="ARBA" id="ARBA00022448"/>
    </source>
</evidence>
<reference evidence="9 10" key="1">
    <citation type="submission" date="2019-07" db="EMBL/GenBank/DDBJ databases">
        <title>Whole genome shotgun sequence of Kocuria turfanensis NBRC 107627.</title>
        <authorList>
            <person name="Hosoyama A."/>
            <person name="Uohara A."/>
            <person name="Ohji S."/>
            <person name="Ichikawa N."/>
        </authorList>
    </citation>
    <scope>NUCLEOTIDE SEQUENCE [LARGE SCALE GENOMIC DNA]</scope>
    <source>
        <strain evidence="9 10">NBRC 107627</strain>
    </source>
</reference>
<accession>A0A512I9S3</accession>
<keyword evidence="2 7" id="KW-0813">Transport</keyword>
<keyword evidence="6 7" id="KW-0472">Membrane</keyword>
<proteinExistence type="inferred from homology"/>
<dbReference type="PANTHER" id="PTHR43163:SF6">
    <property type="entry name" value="DIPEPTIDE TRANSPORT SYSTEM PERMEASE PROTEIN DPPB-RELATED"/>
    <property type="match status" value="1"/>
</dbReference>
<evidence type="ECO:0000256" key="3">
    <source>
        <dbReference type="ARBA" id="ARBA00022475"/>
    </source>
</evidence>
<dbReference type="GO" id="GO:0055085">
    <property type="term" value="P:transmembrane transport"/>
    <property type="evidence" value="ECO:0007669"/>
    <property type="project" value="InterPro"/>
</dbReference>
<dbReference type="PANTHER" id="PTHR43163">
    <property type="entry name" value="DIPEPTIDE TRANSPORT SYSTEM PERMEASE PROTEIN DPPB-RELATED"/>
    <property type="match status" value="1"/>
</dbReference>
<gene>
    <name evidence="9" type="ORF">KTU01_05540</name>
</gene>
<dbReference type="PROSITE" id="PS50928">
    <property type="entry name" value="ABC_TM1"/>
    <property type="match status" value="1"/>
</dbReference>
<dbReference type="RefSeq" id="WP_062735392.1">
    <property type="nucleotide sequence ID" value="NZ_BJZS01000016.1"/>
</dbReference>
<dbReference type="Pfam" id="PF00528">
    <property type="entry name" value="BPD_transp_1"/>
    <property type="match status" value="1"/>
</dbReference>
<feature type="domain" description="ABC transmembrane type-1" evidence="8">
    <location>
        <begin position="100"/>
        <end position="295"/>
    </location>
</feature>
<dbReference type="Proteomes" id="UP000321103">
    <property type="component" value="Unassembled WGS sequence"/>
</dbReference>
<evidence type="ECO:0000313" key="9">
    <source>
        <dbReference type="EMBL" id="GEO94431.1"/>
    </source>
</evidence>
<protein>
    <submittedName>
        <fullName evidence="9">ABC transporter permease</fullName>
    </submittedName>
</protein>
<feature type="transmembrane region" description="Helical" evidence="7">
    <location>
        <begin position="12"/>
        <end position="30"/>
    </location>
</feature>
<comment type="caution">
    <text evidence="9">The sequence shown here is derived from an EMBL/GenBank/DDBJ whole genome shotgun (WGS) entry which is preliminary data.</text>
</comment>
<dbReference type="Pfam" id="PF19300">
    <property type="entry name" value="BPD_transp_1_N"/>
    <property type="match status" value="1"/>
</dbReference>
<sequence length="313" mass="32782">MTAFLARRTATLGITVLLASFVVFLIPYVTPGDPVRKIIRSRVAGEVIDDSVAQALAADLGLQDPLMMQYLRWLGRLLGGDMGLSYASRTPVAEQVLPALAVTLSLVVMTLGAAAAVSVVLGVVAALQEGRAADRVITTVTQAFIAVPEYWLAPVLVLVFALNLSLLPSAGWSGPSSAVLPVAVLALRPTSYFTSAVREGVLDALGAEHVVAARARGLGRVRTLRRHVLPNGLLPLTTLVAVWFAGLLGGSVIVEVVFAIPGMGRLLYDAVRNSDIPLAQGGVVVVVGLAVLLTTAADLVHGLLNPRLRGRRA</sequence>
<dbReference type="GO" id="GO:0005886">
    <property type="term" value="C:plasma membrane"/>
    <property type="evidence" value="ECO:0007669"/>
    <property type="project" value="UniProtKB-SubCell"/>
</dbReference>
<dbReference type="AlphaFoldDB" id="A0A512I9S3"/>
<keyword evidence="10" id="KW-1185">Reference proteome</keyword>
<comment type="similarity">
    <text evidence="7">Belongs to the binding-protein-dependent transport system permease family.</text>
</comment>
<dbReference type="InterPro" id="IPR000515">
    <property type="entry name" value="MetI-like"/>
</dbReference>
<evidence type="ECO:0000256" key="1">
    <source>
        <dbReference type="ARBA" id="ARBA00004651"/>
    </source>
</evidence>
<dbReference type="InterPro" id="IPR045621">
    <property type="entry name" value="BPD_transp_1_N"/>
</dbReference>
<evidence type="ECO:0000256" key="6">
    <source>
        <dbReference type="ARBA" id="ARBA00023136"/>
    </source>
</evidence>
<evidence type="ECO:0000259" key="8">
    <source>
        <dbReference type="PROSITE" id="PS50928"/>
    </source>
</evidence>
<name>A0A512I9S3_9MICC</name>